<dbReference type="InterPro" id="IPR004635">
    <property type="entry name" value="Pept_S49_SppA"/>
</dbReference>
<dbReference type="CDD" id="cd07023">
    <property type="entry name" value="S49_Sppa_N_C"/>
    <property type="match status" value="1"/>
</dbReference>
<gene>
    <name evidence="6" type="primary">sppA</name>
    <name evidence="6" type="ORF">NO2_0795</name>
</gene>
<dbReference type="NCBIfam" id="TIGR00706">
    <property type="entry name" value="SppA_dom"/>
    <property type="match status" value="1"/>
</dbReference>
<evidence type="ECO:0000256" key="2">
    <source>
        <dbReference type="ARBA" id="ARBA00022670"/>
    </source>
</evidence>
<protein>
    <submittedName>
        <fullName evidence="6">Signal peptide peptidase SppA</fullName>
    </submittedName>
</protein>
<keyword evidence="7" id="KW-1185">Reference proteome</keyword>
<name>A0A388TH97_9BACT</name>
<dbReference type="InterPro" id="IPR029045">
    <property type="entry name" value="ClpP/crotonase-like_dom_sf"/>
</dbReference>
<dbReference type="Proteomes" id="UP000275925">
    <property type="component" value="Unassembled WGS sequence"/>
</dbReference>
<dbReference type="GO" id="GO:0008236">
    <property type="term" value="F:serine-type peptidase activity"/>
    <property type="evidence" value="ECO:0007669"/>
    <property type="project" value="UniProtKB-KW"/>
</dbReference>
<dbReference type="CDD" id="cd07018">
    <property type="entry name" value="S49_SppA_67K_type"/>
    <property type="match status" value="1"/>
</dbReference>
<reference evidence="6 7" key="1">
    <citation type="journal article" date="2019" name="ISME J.">
        <title>Genome analyses of uncultured TG2/ZB3 bacteria in 'Margulisbacteria' specifically attached to ectosymbiotic spirochetes of protists in the termite gut.</title>
        <authorList>
            <person name="Utami Y.D."/>
            <person name="Kuwahara H."/>
            <person name="Igai K."/>
            <person name="Murakami T."/>
            <person name="Sugaya K."/>
            <person name="Morikawa T."/>
            <person name="Nagura Y."/>
            <person name="Yuki M."/>
            <person name="Deevong P."/>
            <person name="Inoue T."/>
            <person name="Kihara K."/>
            <person name="Lo N."/>
            <person name="Yamada A."/>
            <person name="Ohkuma M."/>
            <person name="Hongoh Y."/>
        </authorList>
    </citation>
    <scope>NUCLEOTIDE SEQUENCE [LARGE SCALE GENOMIC DNA]</scope>
    <source>
        <strain evidence="6">NkOx7-02</strain>
    </source>
</reference>
<dbReference type="InterPro" id="IPR002142">
    <property type="entry name" value="Peptidase_S49"/>
</dbReference>
<dbReference type="PANTHER" id="PTHR33209:SF1">
    <property type="entry name" value="PEPTIDASE S49 DOMAIN-CONTAINING PROTEIN"/>
    <property type="match status" value="1"/>
</dbReference>
<dbReference type="Gene3D" id="3.90.226.10">
    <property type="entry name" value="2-enoyl-CoA Hydratase, Chain A, domain 1"/>
    <property type="match status" value="3"/>
</dbReference>
<dbReference type="Pfam" id="PF01343">
    <property type="entry name" value="Peptidase_S49"/>
    <property type="match status" value="2"/>
</dbReference>
<organism evidence="6 7">
    <name type="scientific">Candidatus Termititenax persephonae</name>
    <dbReference type="NCBI Taxonomy" id="2218525"/>
    <lineage>
        <taxon>Bacteria</taxon>
        <taxon>Bacillati</taxon>
        <taxon>Candidatus Margulisiibacteriota</taxon>
        <taxon>Candidatus Termititenacia</taxon>
        <taxon>Candidatus Termititenacales</taxon>
        <taxon>Candidatus Termititenacaceae</taxon>
        <taxon>Candidatus Termititenax</taxon>
    </lineage>
</organism>
<dbReference type="GO" id="GO:0006508">
    <property type="term" value="P:proteolysis"/>
    <property type="evidence" value="ECO:0007669"/>
    <property type="project" value="UniProtKB-KW"/>
</dbReference>
<keyword evidence="2" id="KW-0645">Protease</keyword>
<dbReference type="SUPFAM" id="SSF52096">
    <property type="entry name" value="ClpP/crotonase"/>
    <property type="match status" value="2"/>
</dbReference>
<evidence type="ECO:0000256" key="3">
    <source>
        <dbReference type="ARBA" id="ARBA00022801"/>
    </source>
</evidence>
<dbReference type="EMBL" id="BGZO01000018">
    <property type="protein sequence ID" value="GBR76203.1"/>
    <property type="molecule type" value="Genomic_DNA"/>
</dbReference>
<dbReference type="PANTHER" id="PTHR33209">
    <property type="entry name" value="PROTEASE 4"/>
    <property type="match status" value="1"/>
</dbReference>
<keyword evidence="4" id="KW-0720">Serine protease</keyword>
<dbReference type="Gene3D" id="6.20.330.10">
    <property type="match status" value="1"/>
</dbReference>
<feature type="domain" description="Peptidase S49" evidence="5">
    <location>
        <begin position="587"/>
        <end position="738"/>
    </location>
</feature>
<keyword evidence="3" id="KW-0378">Hydrolase</keyword>
<dbReference type="InterPro" id="IPR047272">
    <property type="entry name" value="S49_SppA_C"/>
</dbReference>
<feature type="domain" description="Peptidase S49" evidence="5">
    <location>
        <begin position="329"/>
        <end position="480"/>
    </location>
</feature>
<comment type="caution">
    <text evidence="6">The sequence shown here is derived from an EMBL/GenBank/DDBJ whole genome shotgun (WGS) entry which is preliminary data.</text>
</comment>
<proteinExistence type="inferred from homology"/>
<evidence type="ECO:0000256" key="1">
    <source>
        <dbReference type="ARBA" id="ARBA00008683"/>
    </source>
</evidence>
<comment type="similarity">
    <text evidence="1">Belongs to the peptidase S49 family.</text>
</comment>
<dbReference type="Gene3D" id="2.40.160.60">
    <property type="entry name" value="Outer membrane protein transport protein (OMPP1/FadL/TodX)"/>
    <property type="match status" value="1"/>
</dbReference>
<evidence type="ECO:0000256" key="4">
    <source>
        <dbReference type="ARBA" id="ARBA00022825"/>
    </source>
</evidence>
<dbReference type="InterPro" id="IPR047217">
    <property type="entry name" value="S49_SppA_67K_type_N"/>
</dbReference>
<evidence type="ECO:0000313" key="7">
    <source>
        <dbReference type="Proteomes" id="UP000275925"/>
    </source>
</evidence>
<evidence type="ECO:0000259" key="5">
    <source>
        <dbReference type="Pfam" id="PF01343"/>
    </source>
</evidence>
<sequence>MILALGGADATVDILRRDTGVRALGMGGAFTGTAVGVSALYYNPAGLARPGLQFTYSEDDTSQQEYQLGIDSAVQYGSLGFGRRRFVNHSSEYVDAQSIGFGLSGGHGIDYGLTYHRVVREMPGAVGSAWTADVGLLLQLTSALRLGLTAQDLLKKDLAADPSLRAGVAYALGNFLFAADSGERYGAEWQLTSGFTLRLGFHQGNPTYGLGLGWNDLTWDYAVEKSDGEHIYRWGLKLGNELYPQVRQYTLFPQREVLLLELDSSLIAGQSDTSLFGGNNVGLDLLLQKIRVAAEDKNIAALIIRLQDMSNSVSYAAVLEELRAELIKFKQKGKYIVVYIENQLSANAYYLATAADKIVMPSLGALVPAGHSLTVTRYKGLLEKVGLTPLIISTGEYKDALNPWQDGFTARQREHLELLVKDINAGLLSEIKKARQIATPNMADIADGGIISAREALAYKLVDALGYYDTAENQLRELLKMSTENVDAASSDLVYITPAQLPSFTQSVTLIPDYSTIVVVDIDGELVDGVSRSDFLFGGKMSGAGTVVQELRDLREKDYVKAVILRVNSPGGSALAADRIYKEVQKLREQKKYVVASVGNIAASGGYYIAAAADEIYANPNALVGSIGVIGQTLKAENLFRELGIKQDNIKTAEHADMHDWGRGYTEAEVAMLRRYQAEVYDQFKLAVAQGRNLHIDEVEILAQGKIYSARRAVDLKLIDQLGTLSDALEAAKRGAKIKGRARIVRQVQTADGWLQFSYNMLTKLGLDKLSIRALPSEPAALKSYIQ</sequence>
<accession>A0A388TH97</accession>
<evidence type="ECO:0000313" key="6">
    <source>
        <dbReference type="EMBL" id="GBR76203.1"/>
    </source>
</evidence>
<dbReference type="AlphaFoldDB" id="A0A388TH97"/>
<dbReference type="SUPFAM" id="SSF56935">
    <property type="entry name" value="Porins"/>
    <property type="match status" value="1"/>
</dbReference>